<evidence type="ECO:0000313" key="1">
    <source>
        <dbReference type="EMBL" id="OGF61881.1"/>
    </source>
</evidence>
<comment type="caution">
    <text evidence="1">The sequence shown here is derived from an EMBL/GenBank/DDBJ whole genome shotgun (WGS) entry which is preliminary data.</text>
</comment>
<dbReference type="Proteomes" id="UP000179251">
    <property type="component" value="Unassembled WGS sequence"/>
</dbReference>
<reference evidence="1 2" key="1">
    <citation type="journal article" date="2016" name="Nat. Commun.">
        <title>Thousands of microbial genomes shed light on interconnected biogeochemical processes in an aquifer system.</title>
        <authorList>
            <person name="Anantharaman K."/>
            <person name="Brown C.T."/>
            <person name="Hug L.A."/>
            <person name="Sharon I."/>
            <person name="Castelle C.J."/>
            <person name="Probst A.J."/>
            <person name="Thomas B.C."/>
            <person name="Singh A."/>
            <person name="Wilkins M.J."/>
            <person name="Karaoz U."/>
            <person name="Brodie E.L."/>
            <person name="Williams K.H."/>
            <person name="Hubbard S.S."/>
            <person name="Banfield J.F."/>
        </authorList>
    </citation>
    <scope>NUCLEOTIDE SEQUENCE [LARGE SCALE GENOMIC DNA]</scope>
</reference>
<sequence length="72" mass="8304">MTKTLEKEAEKLARVFGYRNSRELINDAVEDKIRHLKMVMFSGVAEKVKSGLDRVGLSAEEIIRKFENARHL</sequence>
<accession>A0A1F5VG37</accession>
<protein>
    <submittedName>
        <fullName evidence="1">Uncharacterized protein</fullName>
    </submittedName>
</protein>
<gene>
    <name evidence="1" type="ORF">A2834_00155</name>
</gene>
<evidence type="ECO:0000313" key="2">
    <source>
        <dbReference type="Proteomes" id="UP000179251"/>
    </source>
</evidence>
<organism evidence="1 2">
    <name type="scientific">Candidatus Giovannonibacteria bacterium RIFCSPHIGHO2_01_FULL_45_23</name>
    <dbReference type="NCBI Taxonomy" id="1798325"/>
    <lineage>
        <taxon>Bacteria</taxon>
        <taxon>Candidatus Giovannoniibacteriota</taxon>
    </lineage>
</organism>
<dbReference type="EMBL" id="MFHD01000024">
    <property type="protein sequence ID" value="OGF61881.1"/>
    <property type="molecule type" value="Genomic_DNA"/>
</dbReference>
<proteinExistence type="predicted"/>
<dbReference type="STRING" id="1798325.A2834_00155"/>
<name>A0A1F5VG37_9BACT</name>
<dbReference type="AlphaFoldDB" id="A0A1F5VG37"/>